<dbReference type="SUPFAM" id="SSF46785">
    <property type="entry name" value="Winged helix' DNA-binding domain"/>
    <property type="match status" value="1"/>
</dbReference>
<evidence type="ECO:0000256" key="3">
    <source>
        <dbReference type="ARBA" id="ARBA00023163"/>
    </source>
</evidence>
<dbReference type="AlphaFoldDB" id="A0A8T9ARR0"/>
<name>A0A8T9ARR0_9HYPH</name>
<organism evidence="5 6">
    <name type="scientific">Mesorhizobium intechi</name>
    <dbReference type="NCBI Taxonomy" id="537601"/>
    <lineage>
        <taxon>Bacteria</taxon>
        <taxon>Pseudomonadati</taxon>
        <taxon>Pseudomonadota</taxon>
        <taxon>Alphaproteobacteria</taxon>
        <taxon>Hyphomicrobiales</taxon>
        <taxon>Phyllobacteriaceae</taxon>
        <taxon>Mesorhizobium</taxon>
    </lineage>
</organism>
<dbReference type="Pfam" id="PF00027">
    <property type="entry name" value="cNMP_binding"/>
    <property type="match status" value="1"/>
</dbReference>
<dbReference type="InterPro" id="IPR036390">
    <property type="entry name" value="WH_DNA-bd_sf"/>
</dbReference>
<protein>
    <submittedName>
        <fullName evidence="5">Crp/Fnr family transcriptional regulator</fullName>
    </submittedName>
</protein>
<evidence type="ECO:0000313" key="6">
    <source>
        <dbReference type="Proteomes" id="UP000235507"/>
    </source>
</evidence>
<dbReference type="Gene3D" id="1.10.10.10">
    <property type="entry name" value="Winged helix-like DNA-binding domain superfamily/Winged helix DNA-binding domain"/>
    <property type="match status" value="1"/>
</dbReference>
<keyword evidence="2" id="KW-0238">DNA-binding</keyword>
<dbReference type="GO" id="GO:0006355">
    <property type="term" value="P:regulation of DNA-templated transcription"/>
    <property type="evidence" value="ECO:0007669"/>
    <property type="project" value="InterPro"/>
</dbReference>
<proteinExistence type="predicted"/>
<dbReference type="OrthoDB" id="7584044at2"/>
<evidence type="ECO:0000256" key="1">
    <source>
        <dbReference type="ARBA" id="ARBA00023015"/>
    </source>
</evidence>
<dbReference type="InterPro" id="IPR036388">
    <property type="entry name" value="WH-like_DNA-bd_sf"/>
</dbReference>
<dbReference type="SUPFAM" id="SSF51206">
    <property type="entry name" value="cAMP-binding domain-like"/>
    <property type="match status" value="1"/>
</dbReference>
<dbReference type="InterPro" id="IPR018490">
    <property type="entry name" value="cNMP-bd_dom_sf"/>
</dbReference>
<evidence type="ECO:0000313" key="5">
    <source>
        <dbReference type="EMBL" id="TSE11636.1"/>
    </source>
</evidence>
<accession>A0A8T9ARR0</accession>
<evidence type="ECO:0000256" key="2">
    <source>
        <dbReference type="ARBA" id="ARBA00023125"/>
    </source>
</evidence>
<keyword evidence="3" id="KW-0804">Transcription</keyword>
<dbReference type="Gene3D" id="2.60.120.10">
    <property type="entry name" value="Jelly Rolls"/>
    <property type="match status" value="1"/>
</dbReference>
<gene>
    <name evidence="5" type="ORF">C1D09_013380</name>
</gene>
<dbReference type="SMART" id="SM00419">
    <property type="entry name" value="HTH_CRP"/>
    <property type="match status" value="1"/>
</dbReference>
<keyword evidence="1" id="KW-0805">Transcription regulation</keyword>
<dbReference type="Proteomes" id="UP000235507">
    <property type="component" value="Unassembled WGS sequence"/>
</dbReference>
<sequence>MSKIKAAVTEAGAIRRSGYVEYVRQDSHDITFGWSQIDFGQTLIKRPMAEIPTVPNACASMESDTLSLDALFARIRSIPLGRAERDALAGTAMGVRAFDRGETIFDSDQYPSQLHIISAGWAARSISSMDGSRQITDFAIAGDLCDLTALGHSSVGRVTALTAVRATVLNRQALTEAISAYPKLGRAFMSIALVEQATLRVWLAYMGRHEKTTHLAHLFCELHARLRQVGLVGDHSFELPLTQDAIADTTGMSIVHVNRVLRVLRTDGLITLHKHHLEILQPQRLRELAEFDPAYLFA</sequence>
<dbReference type="EMBL" id="PNOT02000159">
    <property type="protein sequence ID" value="TSE11636.1"/>
    <property type="molecule type" value="Genomic_DNA"/>
</dbReference>
<dbReference type="Pfam" id="PF13545">
    <property type="entry name" value="HTH_Crp_2"/>
    <property type="match status" value="1"/>
</dbReference>
<evidence type="ECO:0000259" key="4">
    <source>
        <dbReference type="PROSITE" id="PS51063"/>
    </source>
</evidence>
<feature type="domain" description="HTH crp-type" evidence="4">
    <location>
        <begin position="209"/>
        <end position="283"/>
    </location>
</feature>
<dbReference type="InterPro" id="IPR014710">
    <property type="entry name" value="RmlC-like_jellyroll"/>
</dbReference>
<dbReference type="GO" id="GO:0003677">
    <property type="term" value="F:DNA binding"/>
    <property type="evidence" value="ECO:0007669"/>
    <property type="project" value="UniProtKB-KW"/>
</dbReference>
<dbReference type="PROSITE" id="PS51063">
    <property type="entry name" value="HTH_CRP_2"/>
    <property type="match status" value="1"/>
</dbReference>
<dbReference type="InterPro" id="IPR012318">
    <property type="entry name" value="HTH_CRP"/>
</dbReference>
<dbReference type="InterPro" id="IPR000595">
    <property type="entry name" value="cNMP-bd_dom"/>
</dbReference>
<dbReference type="CDD" id="cd00038">
    <property type="entry name" value="CAP_ED"/>
    <property type="match status" value="1"/>
</dbReference>
<keyword evidence="6" id="KW-1185">Reference proteome</keyword>
<comment type="caution">
    <text evidence="5">The sequence shown here is derived from an EMBL/GenBank/DDBJ whole genome shotgun (WGS) entry which is preliminary data.</text>
</comment>
<reference evidence="5" key="1">
    <citation type="submission" date="2019-07" db="EMBL/GenBank/DDBJ databases">
        <title>Mesorhizobum intechiensis sp. nov. isolated from nodules of Lotus tenuis growing in lowlands of the Flooding Pampa, Argentina.</title>
        <authorList>
            <person name="Estrella M.J."/>
            <person name="Torres Tejerizo G.A."/>
            <person name="Cumpa Velazquez L.M."/>
            <person name="Fontana F."/>
            <person name="Hansen L."/>
            <person name="Pistorio M."/>
            <person name="Sannazzaro A.I."/>
        </authorList>
    </citation>
    <scope>NUCLEOTIDE SEQUENCE</scope>
    <source>
        <strain evidence="5">BD68</strain>
    </source>
</reference>